<dbReference type="InParanoid" id="A0A1X2GZT1"/>
<sequence>MSAQLQSPKEWQDHETPPESASVTDRVHHHALTAWSITRAYLTMFQGIALHLWQYSDVRLGVYVFGALSAIPVAFFLLYALAMLFISTCVAGFIWLCIMGIALTIGIIVLTPFLVGGALGSVALVAAYRVWTRFDAAWQPQIKKDQKHQEELVHMQDKNEQKQKQKQQQQQPQKDIHHA</sequence>
<dbReference type="AlphaFoldDB" id="A0A1X2GZT1"/>
<protein>
    <submittedName>
        <fullName evidence="3">Uncharacterized protein</fullName>
    </submittedName>
</protein>
<feature type="compositionally biased region" description="Basic and acidic residues" evidence="1">
    <location>
        <begin position="147"/>
        <end position="163"/>
    </location>
</feature>
<feature type="transmembrane region" description="Helical" evidence="2">
    <location>
        <begin position="32"/>
        <end position="53"/>
    </location>
</feature>
<feature type="transmembrane region" description="Helical" evidence="2">
    <location>
        <begin position="92"/>
        <end position="125"/>
    </location>
</feature>
<keyword evidence="2" id="KW-0812">Transmembrane</keyword>
<dbReference type="EMBL" id="MCGN01000013">
    <property type="protein sequence ID" value="ORY89962.1"/>
    <property type="molecule type" value="Genomic_DNA"/>
</dbReference>
<gene>
    <name evidence="3" type="ORF">BCR43DRAFT_499764</name>
</gene>
<evidence type="ECO:0000313" key="4">
    <source>
        <dbReference type="Proteomes" id="UP000242180"/>
    </source>
</evidence>
<reference evidence="3 4" key="1">
    <citation type="submission" date="2016-07" db="EMBL/GenBank/DDBJ databases">
        <title>Pervasive Adenine N6-methylation of Active Genes in Fungi.</title>
        <authorList>
            <consortium name="DOE Joint Genome Institute"/>
            <person name="Mondo S.J."/>
            <person name="Dannebaum R.O."/>
            <person name="Kuo R.C."/>
            <person name="Labutti K."/>
            <person name="Haridas S."/>
            <person name="Kuo A."/>
            <person name="Salamov A."/>
            <person name="Ahrendt S.R."/>
            <person name="Lipzen A."/>
            <person name="Sullivan W."/>
            <person name="Andreopoulos W.B."/>
            <person name="Clum A."/>
            <person name="Lindquist E."/>
            <person name="Daum C."/>
            <person name="Ramamoorthy G.K."/>
            <person name="Gryganskyi A."/>
            <person name="Culley D."/>
            <person name="Magnuson J.K."/>
            <person name="James T.Y."/>
            <person name="O'Malley M.A."/>
            <person name="Stajich J.E."/>
            <person name="Spatafora J.W."/>
            <person name="Visel A."/>
            <person name="Grigoriev I.V."/>
        </authorList>
    </citation>
    <scope>NUCLEOTIDE SEQUENCE [LARGE SCALE GENOMIC DNA]</scope>
    <source>
        <strain evidence="3 4">NRRL 2496</strain>
    </source>
</reference>
<keyword evidence="2" id="KW-0472">Membrane</keyword>
<evidence type="ECO:0000256" key="1">
    <source>
        <dbReference type="SAM" id="MobiDB-lite"/>
    </source>
</evidence>
<evidence type="ECO:0000256" key="2">
    <source>
        <dbReference type="SAM" id="Phobius"/>
    </source>
</evidence>
<proteinExistence type="predicted"/>
<feature type="transmembrane region" description="Helical" evidence="2">
    <location>
        <begin position="60"/>
        <end position="86"/>
    </location>
</feature>
<evidence type="ECO:0000313" key="3">
    <source>
        <dbReference type="EMBL" id="ORY89962.1"/>
    </source>
</evidence>
<feature type="region of interest" description="Disordered" evidence="1">
    <location>
        <begin position="1"/>
        <end position="24"/>
    </location>
</feature>
<keyword evidence="4" id="KW-1185">Reference proteome</keyword>
<organism evidence="3 4">
    <name type="scientific">Syncephalastrum racemosum</name>
    <name type="common">Filamentous fungus</name>
    <dbReference type="NCBI Taxonomy" id="13706"/>
    <lineage>
        <taxon>Eukaryota</taxon>
        <taxon>Fungi</taxon>
        <taxon>Fungi incertae sedis</taxon>
        <taxon>Mucoromycota</taxon>
        <taxon>Mucoromycotina</taxon>
        <taxon>Mucoromycetes</taxon>
        <taxon>Mucorales</taxon>
        <taxon>Syncephalastraceae</taxon>
        <taxon>Syncephalastrum</taxon>
    </lineage>
</organism>
<accession>A0A1X2GZT1</accession>
<name>A0A1X2GZT1_SYNRA</name>
<dbReference type="OrthoDB" id="2275858at2759"/>
<keyword evidence="2" id="KW-1133">Transmembrane helix</keyword>
<feature type="region of interest" description="Disordered" evidence="1">
    <location>
        <begin position="147"/>
        <end position="179"/>
    </location>
</feature>
<dbReference type="Proteomes" id="UP000242180">
    <property type="component" value="Unassembled WGS sequence"/>
</dbReference>
<comment type="caution">
    <text evidence="3">The sequence shown here is derived from an EMBL/GenBank/DDBJ whole genome shotgun (WGS) entry which is preliminary data.</text>
</comment>